<sequence length="136" mass="14987">MRLPRDISLFAIGGVLGLVIDATVVQALVGLQHWNAYIARVVSFLLAATFTWWWNRRHTFAGRSSGRRAHAEWLHWLALMSAGAVVNYGVYALCLQLFPALHRWPAVAAAAGSAVAALVNFSAARVVLFRHPKTPR</sequence>
<evidence type="ECO:0000259" key="7">
    <source>
        <dbReference type="Pfam" id="PF04138"/>
    </source>
</evidence>
<dbReference type="InterPro" id="IPR007267">
    <property type="entry name" value="GtrA_DPMS_TM"/>
</dbReference>
<evidence type="ECO:0000256" key="5">
    <source>
        <dbReference type="ARBA" id="ARBA00023136"/>
    </source>
</evidence>
<comment type="subcellular location">
    <subcellularLocation>
        <location evidence="1">Membrane</location>
        <topology evidence="1">Multi-pass membrane protein</topology>
    </subcellularLocation>
</comment>
<feature type="transmembrane region" description="Helical" evidence="6">
    <location>
        <begin position="37"/>
        <end position="55"/>
    </location>
</feature>
<evidence type="ECO:0000256" key="1">
    <source>
        <dbReference type="ARBA" id="ARBA00004141"/>
    </source>
</evidence>
<evidence type="ECO:0000313" key="9">
    <source>
        <dbReference type="Proteomes" id="UP001620460"/>
    </source>
</evidence>
<name>A0ABW8JWM2_9GAMM</name>
<dbReference type="RefSeq" id="WP_404633277.1">
    <property type="nucleotide sequence ID" value="NZ_JADIKM010000003.1"/>
</dbReference>
<feature type="transmembrane region" description="Helical" evidence="6">
    <location>
        <begin position="76"/>
        <end position="98"/>
    </location>
</feature>
<proteinExistence type="inferred from homology"/>
<keyword evidence="3 6" id="KW-0812">Transmembrane</keyword>
<comment type="similarity">
    <text evidence="2">Belongs to the GtrA family.</text>
</comment>
<feature type="transmembrane region" description="Helical" evidence="6">
    <location>
        <begin position="104"/>
        <end position="128"/>
    </location>
</feature>
<comment type="caution">
    <text evidence="8">The sequence shown here is derived from an EMBL/GenBank/DDBJ whole genome shotgun (WGS) entry which is preliminary data.</text>
</comment>
<evidence type="ECO:0000256" key="4">
    <source>
        <dbReference type="ARBA" id="ARBA00022989"/>
    </source>
</evidence>
<keyword evidence="5 6" id="KW-0472">Membrane</keyword>
<feature type="domain" description="GtrA/DPMS transmembrane" evidence="7">
    <location>
        <begin position="10"/>
        <end position="129"/>
    </location>
</feature>
<dbReference type="PANTHER" id="PTHR38459:SF1">
    <property type="entry name" value="PROPHAGE BACTOPRENOL-LINKED GLUCOSE TRANSLOCASE HOMOLOG"/>
    <property type="match status" value="1"/>
</dbReference>
<protein>
    <submittedName>
        <fullName evidence="8">GtrA family protein</fullName>
    </submittedName>
</protein>
<dbReference type="InterPro" id="IPR051401">
    <property type="entry name" value="GtrA_CellWall_Glycosyl"/>
</dbReference>
<keyword evidence="4 6" id="KW-1133">Transmembrane helix</keyword>
<organism evidence="8 9">
    <name type="scientific">Dyella ginsengisoli</name>
    <dbReference type="NCBI Taxonomy" id="363848"/>
    <lineage>
        <taxon>Bacteria</taxon>
        <taxon>Pseudomonadati</taxon>
        <taxon>Pseudomonadota</taxon>
        <taxon>Gammaproteobacteria</taxon>
        <taxon>Lysobacterales</taxon>
        <taxon>Rhodanobacteraceae</taxon>
        <taxon>Dyella</taxon>
    </lineage>
</organism>
<gene>
    <name evidence="8" type="ORF">ISP17_11545</name>
</gene>
<evidence type="ECO:0000256" key="2">
    <source>
        <dbReference type="ARBA" id="ARBA00009399"/>
    </source>
</evidence>
<keyword evidence="9" id="KW-1185">Reference proteome</keyword>
<evidence type="ECO:0000313" key="8">
    <source>
        <dbReference type="EMBL" id="MFK2904601.1"/>
    </source>
</evidence>
<evidence type="ECO:0000256" key="6">
    <source>
        <dbReference type="SAM" id="Phobius"/>
    </source>
</evidence>
<dbReference type="Pfam" id="PF04138">
    <property type="entry name" value="GtrA_DPMS_TM"/>
    <property type="match status" value="1"/>
</dbReference>
<reference evidence="8 9" key="1">
    <citation type="submission" date="2020-10" db="EMBL/GenBank/DDBJ databases">
        <title>Phylogeny of dyella-like bacteria.</title>
        <authorList>
            <person name="Fu J."/>
        </authorList>
    </citation>
    <scope>NUCLEOTIDE SEQUENCE [LARGE SCALE GENOMIC DNA]</scope>
    <source>
        <strain evidence="8 9">Gsoil3046</strain>
    </source>
</reference>
<dbReference type="Proteomes" id="UP001620460">
    <property type="component" value="Unassembled WGS sequence"/>
</dbReference>
<dbReference type="EMBL" id="JADIKM010000003">
    <property type="protein sequence ID" value="MFK2904601.1"/>
    <property type="molecule type" value="Genomic_DNA"/>
</dbReference>
<dbReference type="PANTHER" id="PTHR38459">
    <property type="entry name" value="PROPHAGE BACTOPRENOL-LINKED GLUCOSE TRANSLOCASE HOMOLOG"/>
    <property type="match status" value="1"/>
</dbReference>
<evidence type="ECO:0000256" key="3">
    <source>
        <dbReference type="ARBA" id="ARBA00022692"/>
    </source>
</evidence>
<accession>A0ABW8JWM2</accession>